<evidence type="ECO:0000256" key="1">
    <source>
        <dbReference type="SAM" id="Coils"/>
    </source>
</evidence>
<reference evidence="2" key="1">
    <citation type="submission" date="2014-11" db="EMBL/GenBank/DDBJ databases">
        <authorList>
            <person name="Otto D Thomas"/>
            <person name="Naeem Raeece"/>
        </authorList>
    </citation>
    <scope>NUCLEOTIDE SEQUENCE</scope>
</reference>
<name>A0A0G4FW51_9ALVE</name>
<keyword evidence="1" id="KW-0175">Coiled coil</keyword>
<feature type="coiled-coil region" evidence="1">
    <location>
        <begin position="14"/>
        <end position="41"/>
    </location>
</feature>
<dbReference type="EMBL" id="CDMZ01000659">
    <property type="protein sequence ID" value="CEM18854.1"/>
    <property type="molecule type" value="Genomic_DNA"/>
</dbReference>
<dbReference type="AlphaFoldDB" id="A0A0G4FW51"/>
<sequence>MAVSCGYHLRRQAYLHMAQKVKNLEEENAVLKKDKTRCSNKPMEWVEILRVVDDLCKENGGKGGMSFSIVRLETMYRVKVRDRKSNSAEPLFLERQDGWEL</sequence>
<dbReference type="VEuPathDB" id="CryptoDB:Cvel_18937"/>
<evidence type="ECO:0000313" key="2">
    <source>
        <dbReference type="EMBL" id="CEM18854.1"/>
    </source>
</evidence>
<organism evidence="2">
    <name type="scientific">Chromera velia CCMP2878</name>
    <dbReference type="NCBI Taxonomy" id="1169474"/>
    <lineage>
        <taxon>Eukaryota</taxon>
        <taxon>Sar</taxon>
        <taxon>Alveolata</taxon>
        <taxon>Colpodellida</taxon>
        <taxon>Chromeraceae</taxon>
        <taxon>Chromera</taxon>
    </lineage>
</organism>
<gene>
    <name evidence="2" type="ORF">Cvel_18937</name>
</gene>
<proteinExistence type="predicted"/>
<protein>
    <submittedName>
        <fullName evidence="2">Uncharacterized protein</fullName>
    </submittedName>
</protein>
<accession>A0A0G4FW51</accession>